<reference evidence="1" key="1">
    <citation type="submission" date="2018-05" db="EMBL/GenBank/DDBJ databases">
        <authorList>
            <person name="Lanie J.A."/>
            <person name="Ng W.-L."/>
            <person name="Kazmierczak K.M."/>
            <person name="Andrzejewski T.M."/>
            <person name="Davidsen T.M."/>
            <person name="Wayne K.J."/>
            <person name="Tettelin H."/>
            <person name="Glass J.I."/>
            <person name="Rusch D."/>
            <person name="Podicherti R."/>
            <person name="Tsui H.-C.T."/>
            <person name="Winkler M.E."/>
        </authorList>
    </citation>
    <scope>NUCLEOTIDE SEQUENCE</scope>
</reference>
<protein>
    <recommendedName>
        <fullName evidence="2">TonB-dependent receptor plug domain-containing protein</fullName>
    </recommendedName>
</protein>
<dbReference type="SUPFAM" id="SSF56935">
    <property type="entry name" value="Porins"/>
    <property type="match status" value="1"/>
</dbReference>
<gene>
    <name evidence="1" type="ORF">METZ01_LOCUS285082</name>
</gene>
<dbReference type="SUPFAM" id="SSF49464">
    <property type="entry name" value="Carboxypeptidase regulatory domain-like"/>
    <property type="match status" value="1"/>
</dbReference>
<evidence type="ECO:0000313" key="1">
    <source>
        <dbReference type="EMBL" id="SVC32228.1"/>
    </source>
</evidence>
<dbReference type="Gene3D" id="2.60.40.1120">
    <property type="entry name" value="Carboxypeptidase-like, regulatory domain"/>
    <property type="match status" value="1"/>
</dbReference>
<organism evidence="1">
    <name type="scientific">marine metagenome</name>
    <dbReference type="NCBI Taxonomy" id="408172"/>
    <lineage>
        <taxon>unclassified sequences</taxon>
        <taxon>metagenomes</taxon>
        <taxon>ecological metagenomes</taxon>
    </lineage>
</organism>
<accession>A0A382L5J6</accession>
<dbReference type="InterPro" id="IPR008969">
    <property type="entry name" value="CarboxyPept-like_regulatory"/>
</dbReference>
<evidence type="ECO:0008006" key="2">
    <source>
        <dbReference type="Google" id="ProtNLM"/>
    </source>
</evidence>
<sequence length="172" mass="18549">MKLVIVYLLLFEFILAIDTGKLAGKVLDQDTGEPLPGANIIITENSMGVAANEAGKYLILNIPPGRYQVRAEVIGYVSMNVVDVIINGDLTTTIDFPLKSDVLESDEVVVTAERPLVQADQTSSRRSISSDELFNMPVSNIESAVAYTAGAVDVGGLHFRGGRTSEVIYMLD</sequence>
<dbReference type="EMBL" id="UINC01085052">
    <property type="protein sequence ID" value="SVC32228.1"/>
    <property type="molecule type" value="Genomic_DNA"/>
</dbReference>
<feature type="non-terminal residue" evidence="1">
    <location>
        <position position="172"/>
    </location>
</feature>
<name>A0A382L5J6_9ZZZZ</name>
<dbReference type="AlphaFoldDB" id="A0A382L5J6"/>
<dbReference type="Pfam" id="PF13715">
    <property type="entry name" value="CarbopepD_reg_2"/>
    <property type="match status" value="1"/>
</dbReference>
<proteinExistence type="predicted"/>